<dbReference type="InterPro" id="IPR027409">
    <property type="entry name" value="GroEL-like_apical_dom_sf"/>
</dbReference>
<sequence>MQRASQLFNKIPFTNLSPSLSIVSRNSSKRPFLSRFYATHKELKFGVEGRASLLKGVDILSKAVAVTLGPKGRSVLIEQPYGSPKITKDGVTVAKSITLQDKFENLGARLVQDVANKTNEVAGDGTTTATVLTRAIFVEGVKNVAAGCNPMDLRRGVQLAVDSIVKFLREHSRVITTSEEIAQVATISANGDTHVGQLIANAMEKVGKEGVITVKEGKTIEDELEITEGMRFDRGYISPYFITDAKTQKVEFEKPLILLSEKKISVLQDILPALEAAAQQRRPLLVISEDIDGEALAACILNRLRGNVQIAAVKAPGFGDNRKSILGDLAILTGGTVFSDELDIKLERATPDLFGSTGSVTITKEDTILLNGEGSKDMINQRCEQIRAAINDSTVSDYEKEKLQERLAKLSGGVAVIKVGGSSEVEVGEKKDRFVDALNATRAAVEEGIVPGGGVALLKSVKCLNELKPVNFDQQLGINIIRSALQRPAKTIVDNAGEEGAVIVGKLLDNHGDDFNYGYDAATGEYGDLITRGIVDPLKVVRTALVDSSGVASLLTTTECMITEAPDENKGGAAAAVF</sequence>
<reference evidence="6" key="1">
    <citation type="submission" date="2021-06" db="EMBL/GenBank/DDBJ databases">
        <authorList>
            <person name="Kallberg Y."/>
            <person name="Tangrot J."/>
            <person name="Rosling A."/>
        </authorList>
    </citation>
    <scope>NUCLEOTIDE SEQUENCE</scope>
    <source>
        <strain evidence="6">87-6 pot B 2015</strain>
    </source>
</reference>
<dbReference type="AlphaFoldDB" id="A0A9N8W5E9"/>
<dbReference type="InterPro" id="IPR018370">
    <property type="entry name" value="Chaperonin_Cpn60_CS"/>
</dbReference>
<dbReference type="InterPro" id="IPR027410">
    <property type="entry name" value="TCP-1-like_intermed_sf"/>
</dbReference>
<dbReference type="Gene3D" id="1.10.560.10">
    <property type="entry name" value="GroEL-like equatorial domain"/>
    <property type="match status" value="1"/>
</dbReference>
<dbReference type="NCBIfam" id="TIGR02348">
    <property type="entry name" value="GroEL"/>
    <property type="match status" value="1"/>
</dbReference>
<dbReference type="HAMAP" id="MF_00600">
    <property type="entry name" value="CH60"/>
    <property type="match status" value="1"/>
</dbReference>
<keyword evidence="3" id="KW-0067">ATP-binding</keyword>
<dbReference type="GO" id="GO:0042026">
    <property type="term" value="P:protein refolding"/>
    <property type="evidence" value="ECO:0007669"/>
    <property type="project" value="InterPro"/>
</dbReference>
<dbReference type="PANTHER" id="PTHR45633">
    <property type="entry name" value="60 KDA HEAT SHOCK PROTEIN, MITOCHONDRIAL"/>
    <property type="match status" value="1"/>
</dbReference>
<keyword evidence="4" id="KW-0143">Chaperone</keyword>
<evidence type="ECO:0000256" key="5">
    <source>
        <dbReference type="RuleBase" id="RU000418"/>
    </source>
</evidence>
<evidence type="ECO:0000256" key="1">
    <source>
        <dbReference type="ARBA" id="ARBA00006607"/>
    </source>
</evidence>
<dbReference type="PRINTS" id="PR00298">
    <property type="entry name" value="CHAPERONIN60"/>
</dbReference>
<dbReference type="Gene3D" id="3.30.260.10">
    <property type="entry name" value="TCP-1-like chaperonin intermediate domain"/>
    <property type="match status" value="1"/>
</dbReference>
<dbReference type="SUPFAM" id="SSF54849">
    <property type="entry name" value="GroEL-intermediate domain like"/>
    <property type="match status" value="1"/>
</dbReference>
<dbReference type="SUPFAM" id="SSF48592">
    <property type="entry name" value="GroEL equatorial domain-like"/>
    <property type="match status" value="1"/>
</dbReference>
<accession>A0A9N8W5E9</accession>
<keyword evidence="7" id="KW-1185">Reference proteome</keyword>
<comment type="caution">
    <text evidence="6">The sequence shown here is derived from an EMBL/GenBank/DDBJ whole genome shotgun (WGS) entry which is preliminary data.</text>
</comment>
<organism evidence="6 7">
    <name type="scientific">Funneliformis mosseae</name>
    <name type="common">Endomycorrhizal fungus</name>
    <name type="synonym">Glomus mosseae</name>
    <dbReference type="NCBI Taxonomy" id="27381"/>
    <lineage>
        <taxon>Eukaryota</taxon>
        <taxon>Fungi</taxon>
        <taxon>Fungi incertae sedis</taxon>
        <taxon>Mucoromycota</taxon>
        <taxon>Glomeromycotina</taxon>
        <taxon>Glomeromycetes</taxon>
        <taxon>Glomerales</taxon>
        <taxon>Glomeraceae</taxon>
        <taxon>Funneliformis</taxon>
    </lineage>
</organism>
<evidence type="ECO:0000313" key="7">
    <source>
        <dbReference type="Proteomes" id="UP000789375"/>
    </source>
</evidence>
<evidence type="ECO:0000256" key="2">
    <source>
        <dbReference type="ARBA" id="ARBA00022741"/>
    </source>
</evidence>
<dbReference type="NCBIfam" id="NF009488">
    <property type="entry name" value="PRK12850.1"/>
    <property type="match status" value="1"/>
</dbReference>
<name>A0A9N8W5E9_FUNMO</name>
<dbReference type="NCBIfam" id="NF009489">
    <property type="entry name" value="PRK12851.1"/>
    <property type="match status" value="1"/>
</dbReference>
<dbReference type="EMBL" id="CAJVPP010000387">
    <property type="protein sequence ID" value="CAG8477675.1"/>
    <property type="molecule type" value="Genomic_DNA"/>
</dbReference>
<protein>
    <submittedName>
        <fullName evidence="6">16847_t:CDS:1</fullName>
    </submittedName>
</protein>
<dbReference type="Proteomes" id="UP000789375">
    <property type="component" value="Unassembled WGS sequence"/>
</dbReference>
<gene>
    <name evidence="6" type="ORF">FMOSSE_LOCUS2842</name>
</gene>
<evidence type="ECO:0000313" key="6">
    <source>
        <dbReference type="EMBL" id="CAG8477675.1"/>
    </source>
</evidence>
<dbReference type="FunFam" id="3.50.7.10:FF:000001">
    <property type="entry name" value="60 kDa chaperonin"/>
    <property type="match status" value="1"/>
</dbReference>
<dbReference type="InterPro" id="IPR001844">
    <property type="entry name" value="Cpn60/GroEL"/>
</dbReference>
<dbReference type="InterPro" id="IPR002423">
    <property type="entry name" value="Cpn60/GroEL/TCP-1"/>
</dbReference>
<evidence type="ECO:0000256" key="3">
    <source>
        <dbReference type="ARBA" id="ARBA00022840"/>
    </source>
</evidence>
<dbReference type="Gene3D" id="3.50.7.10">
    <property type="entry name" value="GroEL"/>
    <property type="match status" value="1"/>
</dbReference>
<keyword evidence="2" id="KW-0547">Nucleotide-binding</keyword>
<dbReference type="Pfam" id="PF00118">
    <property type="entry name" value="Cpn60_TCP1"/>
    <property type="match status" value="1"/>
</dbReference>
<dbReference type="PROSITE" id="PS00296">
    <property type="entry name" value="CHAPERONINS_CPN60"/>
    <property type="match status" value="1"/>
</dbReference>
<dbReference type="NCBIfam" id="NF009487">
    <property type="entry name" value="PRK12849.1"/>
    <property type="match status" value="1"/>
</dbReference>
<comment type="similarity">
    <text evidence="1 5">Belongs to the chaperonin (HSP60) family.</text>
</comment>
<dbReference type="FunFam" id="1.10.560.10:FF:000001">
    <property type="entry name" value="60 kDa chaperonin"/>
    <property type="match status" value="1"/>
</dbReference>
<dbReference type="NCBIfam" id="NF000592">
    <property type="entry name" value="PRK00013.1"/>
    <property type="match status" value="1"/>
</dbReference>
<proteinExistence type="inferred from homology"/>
<dbReference type="InterPro" id="IPR027413">
    <property type="entry name" value="GROEL-like_equatorial_sf"/>
</dbReference>
<evidence type="ECO:0000256" key="4">
    <source>
        <dbReference type="ARBA" id="ARBA00023186"/>
    </source>
</evidence>
<dbReference type="GO" id="GO:0005524">
    <property type="term" value="F:ATP binding"/>
    <property type="evidence" value="ECO:0007669"/>
    <property type="project" value="UniProtKB-KW"/>
</dbReference>
<dbReference type="SUPFAM" id="SSF52029">
    <property type="entry name" value="GroEL apical domain-like"/>
    <property type="match status" value="1"/>
</dbReference>
<dbReference type="GO" id="GO:0140662">
    <property type="term" value="F:ATP-dependent protein folding chaperone"/>
    <property type="evidence" value="ECO:0007669"/>
    <property type="project" value="InterPro"/>
</dbReference>
<dbReference type="CDD" id="cd03344">
    <property type="entry name" value="GroEL"/>
    <property type="match status" value="1"/>
</dbReference>